<evidence type="ECO:0000256" key="1">
    <source>
        <dbReference type="SAM" id="Phobius"/>
    </source>
</evidence>
<keyword evidence="1" id="KW-0472">Membrane</keyword>
<dbReference type="InterPro" id="IPR032333">
    <property type="entry name" value="DUF4857"/>
</dbReference>
<dbReference type="EMBL" id="JAPFPW010000005">
    <property type="protein sequence ID" value="MCW7753551.1"/>
    <property type="molecule type" value="Genomic_DNA"/>
</dbReference>
<keyword evidence="1" id="KW-1133">Transmembrane helix</keyword>
<evidence type="ECO:0000313" key="3">
    <source>
        <dbReference type="Proteomes" id="UP001209681"/>
    </source>
</evidence>
<accession>A0ABT3N7W1</accession>
<feature type="transmembrane region" description="Helical" evidence="1">
    <location>
        <begin position="391"/>
        <end position="410"/>
    </location>
</feature>
<keyword evidence="3" id="KW-1185">Reference proteome</keyword>
<keyword evidence="1" id="KW-0812">Transmembrane</keyword>
<dbReference type="RefSeq" id="WP_265424421.1">
    <property type="nucleotide sequence ID" value="NZ_JAPFPW010000005.1"/>
</dbReference>
<name>A0ABT3N7W1_9BACT</name>
<comment type="caution">
    <text evidence="2">The sequence shown here is derived from an EMBL/GenBank/DDBJ whole genome shotgun (WGS) entry which is preliminary data.</text>
</comment>
<reference evidence="2 3" key="1">
    <citation type="submission" date="2022-11" db="EMBL/GenBank/DDBJ databases">
        <title>Desulfobotulus tamanensis H1 sp. nov. - anaerobic, alkaliphilic, sulphate reducing bacterium isolated from terrestrial mud volcano.</title>
        <authorList>
            <person name="Frolova A."/>
            <person name="Merkel A.Y."/>
            <person name="Slobodkin A.I."/>
        </authorList>
    </citation>
    <scope>NUCLEOTIDE SEQUENCE [LARGE SCALE GENOMIC DNA]</scope>
    <source>
        <strain evidence="2 3">H1</strain>
    </source>
</reference>
<protein>
    <submittedName>
        <fullName evidence="2">DUF4857 domain-containing protein</fullName>
    </submittedName>
</protein>
<evidence type="ECO:0000313" key="2">
    <source>
        <dbReference type="EMBL" id="MCW7753551.1"/>
    </source>
</evidence>
<dbReference type="Proteomes" id="UP001209681">
    <property type="component" value="Unassembled WGS sequence"/>
</dbReference>
<organism evidence="2 3">
    <name type="scientific">Desulfobotulus pelophilus</name>
    <dbReference type="NCBI Taxonomy" id="2823377"/>
    <lineage>
        <taxon>Bacteria</taxon>
        <taxon>Pseudomonadati</taxon>
        <taxon>Thermodesulfobacteriota</taxon>
        <taxon>Desulfobacteria</taxon>
        <taxon>Desulfobacterales</taxon>
        <taxon>Desulfobacteraceae</taxon>
        <taxon>Desulfobotulus</taxon>
    </lineage>
</organism>
<feature type="transmembrane region" description="Helical" evidence="1">
    <location>
        <begin position="358"/>
        <end position="379"/>
    </location>
</feature>
<gene>
    <name evidence="2" type="ORF">OOT00_06055</name>
</gene>
<sequence>MMPLNHISRWSTLIIAVIATFSVLPALFDKVWTPRHEEPLVFFSPVQKNFVYQKSLGSHQFLYADESGREFSRQEWEDLLPFVYFRNYELRNEEPLKLAGTVFDSEAVRTHRQSFEIKARDIRGRYPQIPIYPLFNNNPAVTMLPFPEDVFRFTKNGMEFIHADTNRKDETLSHRFTENLKAEGFVFPATLISGNPTNLKPFDEGYFVQDSKEQVFHIRRVLDQPHIRKTAIPPDMDILDIIISENQRREFYGLLITKEGGIFLITWHNYELIPLPSAGYDPDRMNIKLLVNPLYRTLILTEGKKVHATAMDRAYQPIHSFTLPFSHENNSVRHIKDFLFPLVLSLESPWQNQATLQLHTGGVGSLAGIVLAMLLYLVLNRNRPSSSRVRSLVFLAVTGLPGICILLCLHEDSFFT</sequence>
<dbReference type="Pfam" id="PF16149">
    <property type="entry name" value="DUF4857"/>
    <property type="match status" value="1"/>
</dbReference>
<proteinExistence type="predicted"/>